<evidence type="ECO:0000256" key="16">
    <source>
        <dbReference type="SAM" id="Phobius"/>
    </source>
</evidence>
<evidence type="ECO:0000256" key="4">
    <source>
        <dbReference type="ARBA" id="ARBA00004406"/>
    </source>
</evidence>
<keyword evidence="7 14" id="KW-0479">Metal-binding</keyword>
<keyword evidence="8" id="KW-0256">Endoplasmic reticulum</keyword>
<dbReference type="PRINTS" id="PR00385">
    <property type="entry name" value="P450"/>
</dbReference>
<keyword evidence="13 16" id="KW-0472">Membrane</keyword>
<keyword evidence="6 14" id="KW-0349">Heme</keyword>
<reference evidence="17" key="1">
    <citation type="submission" date="2015-11" db="EMBL/GenBank/DDBJ databases">
        <title>De novo transcriptome assembly of four potential Pierce s Disease insect vectors from Arizona vineyards.</title>
        <authorList>
            <person name="Tassone E.E."/>
        </authorList>
    </citation>
    <scope>NUCLEOTIDE SEQUENCE</scope>
</reference>
<sequence>MMSLFIVFAFILIVLLLIFFHFYYWCGIRVRRLISSIPGYTETESWAISYEAAVLPTEGVLSFLERVFGKYTSVCSVWFLGVPNVNLSSPGNLEALLKSVQHITKGREYFILVPWLGDGLLTSTGAKWHAHRKMLTPAFHFRILESCLPIFNRNAELLITILQDNFEDQKILNVDTFISLCSLDIISEAAMGVRLEAQLQKHSTLEYVNGVKRMGQLCLNRAKAFYLVKDWVYSLTPEGKEQKKLLNMLHSFTENVIKECKHKRMVGKETGTVDQQPTAFVDILLEMSENEPGLFTDVEIREEVDTFIFEGHDTTSASISWSLLLLGHDQTVQERAYNELCSIFGNSDRPVTKQDLTKMIYLEAVIKESLRLYPPVSYMSRTLDSDLKLEKHIIPAGSNVLVIPYFLHRQSQLYPDPEKFDPDRFLKLDTNRHPFMYIPFSGGPRNCIGQRFAMMEMKVIISHILRHFKVEAVTKREGLKLIFSPILKPMDGIYVTLYKRN</sequence>
<keyword evidence="9" id="KW-0492">Microsome</keyword>
<comment type="function">
    <text evidence="2">May be involved in the metabolism of insect hormones and in the breakdown of synthetic insecticides.</text>
</comment>
<comment type="cofactor">
    <cofactor evidence="1 14">
        <name>heme</name>
        <dbReference type="ChEBI" id="CHEBI:30413"/>
    </cofactor>
</comment>
<dbReference type="Gene3D" id="1.10.630.10">
    <property type="entry name" value="Cytochrome P450"/>
    <property type="match status" value="1"/>
</dbReference>
<dbReference type="PRINTS" id="PR00465">
    <property type="entry name" value="EP450IV"/>
</dbReference>
<dbReference type="CDD" id="cd20628">
    <property type="entry name" value="CYP4"/>
    <property type="match status" value="1"/>
</dbReference>
<dbReference type="AlphaFoldDB" id="A0A1B6F266"/>
<evidence type="ECO:0000256" key="10">
    <source>
        <dbReference type="ARBA" id="ARBA00023002"/>
    </source>
</evidence>
<accession>A0A1B6F266</accession>
<keyword evidence="16" id="KW-0812">Transmembrane</keyword>
<gene>
    <name evidence="17" type="ORF">g.18444</name>
</gene>
<evidence type="ECO:0000256" key="9">
    <source>
        <dbReference type="ARBA" id="ARBA00022848"/>
    </source>
</evidence>
<dbReference type="PANTHER" id="PTHR24291">
    <property type="entry name" value="CYTOCHROME P450 FAMILY 4"/>
    <property type="match status" value="1"/>
</dbReference>
<dbReference type="InterPro" id="IPR001128">
    <property type="entry name" value="Cyt_P450"/>
</dbReference>
<dbReference type="InterPro" id="IPR017972">
    <property type="entry name" value="Cyt_P450_CS"/>
</dbReference>
<protein>
    <recommendedName>
        <fullName evidence="18">Cytochrome P450</fullName>
    </recommendedName>
</protein>
<dbReference type="PANTHER" id="PTHR24291:SF189">
    <property type="entry name" value="CYTOCHROME P450 4C3-RELATED"/>
    <property type="match status" value="1"/>
</dbReference>
<evidence type="ECO:0008006" key="18">
    <source>
        <dbReference type="Google" id="ProtNLM"/>
    </source>
</evidence>
<dbReference type="GO" id="GO:0016705">
    <property type="term" value="F:oxidoreductase activity, acting on paired donors, with incorporation or reduction of molecular oxygen"/>
    <property type="evidence" value="ECO:0007669"/>
    <property type="project" value="InterPro"/>
</dbReference>
<proteinExistence type="inferred from homology"/>
<evidence type="ECO:0000256" key="1">
    <source>
        <dbReference type="ARBA" id="ARBA00001971"/>
    </source>
</evidence>
<dbReference type="PROSITE" id="PS00086">
    <property type="entry name" value="CYTOCHROME_P450"/>
    <property type="match status" value="1"/>
</dbReference>
<evidence type="ECO:0000256" key="2">
    <source>
        <dbReference type="ARBA" id="ARBA00003690"/>
    </source>
</evidence>
<evidence type="ECO:0000256" key="6">
    <source>
        <dbReference type="ARBA" id="ARBA00022617"/>
    </source>
</evidence>
<dbReference type="SUPFAM" id="SSF48264">
    <property type="entry name" value="Cytochrome P450"/>
    <property type="match status" value="1"/>
</dbReference>
<evidence type="ECO:0000256" key="13">
    <source>
        <dbReference type="ARBA" id="ARBA00023136"/>
    </source>
</evidence>
<name>A0A1B6F266_9HEMI</name>
<evidence type="ECO:0000256" key="8">
    <source>
        <dbReference type="ARBA" id="ARBA00022824"/>
    </source>
</evidence>
<evidence type="ECO:0000256" key="3">
    <source>
        <dbReference type="ARBA" id="ARBA00004174"/>
    </source>
</evidence>
<evidence type="ECO:0000256" key="11">
    <source>
        <dbReference type="ARBA" id="ARBA00023004"/>
    </source>
</evidence>
<dbReference type="GO" id="GO:0020037">
    <property type="term" value="F:heme binding"/>
    <property type="evidence" value="ECO:0007669"/>
    <property type="project" value="InterPro"/>
</dbReference>
<keyword evidence="12 15" id="KW-0503">Monooxygenase</keyword>
<feature type="transmembrane region" description="Helical" evidence="16">
    <location>
        <begin position="6"/>
        <end position="26"/>
    </location>
</feature>
<evidence type="ECO:0000256" key="12">
    <source>
        <dbReference type="ARBA" id="ARBA00023033"/>
    </source>
</evidence>
<dbReference type="Pfam" id="PF00067">
    <property type="entry name" value="p450"/>
    <property type="match status" value="1"/>
</dbReference>
<keyword evidence="16" id="KW-1133">Transmembrane helix</keyword>
<evidence type="ECO:0000256" key="5">
    <source>
        <dbReference type="ARBA" id="ARBA00010617"/>
    </source>
</evidence>
<organism evidence="17">
    <name type="scientific">Cuerna arida</name>
    <dbReference type="NCBI Taxonomy" id="1464854"/>
    <lineage>
        <taxon>Eukaryota</taxon>
        <taxon>Metazoa</taxon>
        <taxon>Ecdysozoa</taxon>
        <taxon>Arthropoda</taxon>
        <taxon>Hexapoda</taxon>
        <taxon>Insecta</taxon>
        <taxon>Pterygota</taxon>
        <taxon>Neoptera</taxon>
        <taxon>Paraneoptera</taxon>
        <taxon>Hemiptera</taxon>
        <taxon>Auchenorrhyncha</taxon>
        <taxon>Membracoidea</taxon>
        <taxon>Cicadellidae</taxon>
        <taxon>Cicadellinae</taxon>
        <taxon>Proconiini</taxon>
        <taxon>Cuerna</taxon>
    </lineage>
</organism>
<keyword evidence="10 15" id="KW-0560">Oxidoreductase</keyword>
<feature type="binding site" description="axial binding residue" evidence="14">
    <location>
        <position position="447"/>
    </location>
    <ligand>
        <name>heme</name>
        <dbReference type="ChEBI" id="CHEBI:30413"/>
    </ligand>
    <ligandPart>
        <name>Fe</name>
        <dbReference type="ChEBI" id="CHEBI:18248"/>
    </ligandPart>
</feature>
<comment type="subcellular location">
    <subcellularLocation>
        <location evidence="4">Endoplasmic reticulum membrane</location>
        <topology evidence="4">Peripheral membrane protein</topology>
    </subcellularLocation>
    <subcellularLocation>
        <location evidence="3">Microsome membrane</location>
        <topology evidence="3">Peripheral membrane protein</topology>
    </subcellularLocation>
</comment>
<dbReference type="EMBL" id="GECZ01025578">
    <property type="protein sequence ID" value="JAS44191.1"/>
    <property type="molecule type" value="Transcribed_RNA"/>
</dbReference>
<evidence type="ECO:0000313" key="17">
    <source>
        <dbReference type="EMBL" id="JAS44191.1"/>
    </source>
</evidence>
<dbReference type="GO" id="GO:0004497">
    <property type="term" value="F:monooxygenase activity"/>
    <property type="evidence" value="ECO:0007669"/>
    <property type="project" value="UniProtKB-KW"/>
</dbReference>
<evidence type="ECO:0000256" key="14">
    <source>
        <dbReference type="PIRSR" id="PIRSR602403-1"/>
    </source>
</evidence>
<dbReference type="GO" id="GO:0005789">
    <property type="term" value="C:endoplasmic reticulum membrane"/>
    <property type="evidence" value="ECO:0007669"/>
    <property type="project" value="UniProtKB-SubCell"/>
</dbReference>
<evidence type="ECO:0000256" key="15">
    <source>
        <dbReference type="RuleBase" id="RU000461"/>
    </source>
</evidence>
<dbReference type="InterPro" id="IPR002403">
    <property type="entry name" value="Cyt_P450_E_grp-IV"/>
</dbReference>
<dbReference type="GO" id="GO:0005506">
    <property type="term" value="F:iron ion binding"/>
    <property type="evidence" value="ECO:0007669"/>
    <property type="project" value="InterPro"/>
</dbReference>
<comment type="similarity">
    <text evidence="5 15">Belongs to the cytochrome P450 family.</text>
</comment>
<dbReference type="InterPro" id="IPR036396">
    <property type="entry name" value="Cyt_P450_sf"/>
</dbReference>
<dbReference type="InterPro" id="IPR050196">
    <property type="entry name" value="Cytochrome_P450_Monoox"/>
</dbReference>
<keyword evidence="11 14" id="KW-0408">Iron</keyword>
<evidence type="ECO:0000256" key="7">
    <source>
        <dbReference type="ARBA" id="ARBA00022723"/>
    </source>
</evidence>